<comment type="subcellular location">
    <subcellularLocation>
        <location evidence="1">Membrane</location>
        <topology evidence="1">Single-pass membrane protein</topology>
    </subcellularLocation>
</comment>
<evidence type="ECO:0000256" key="6">
    <source>
        <dbReference type="SAM" id="Phobius"/>
    </source>
</evidence>
<keyword evidence="4 6" id="KW-1133">Transmembrane helix</keyword>
<dbReference type="EMBL" id="JBGFTU010000002">
    <property type="protein sequence ID" value="MEZ0163701.1"/>
    <property type="molecule type" value="Genomic_DNA"/>
</dbReference>
<evidence type="ECO:0000256" key="2">
    <source>
        <dbReference type="ARBA" id="ARBA00022481"/>
    </source>
</evidence>
<dbReference type="Gene3D" id="3.30.700.10">
    <property type="entry name" value="Glycoprotein, Type 4 Pilin"/>
    <property type="match status" value="1"/>
</dbReference>
<evidence type="ECO:0000313" key="7">
    <source>
        <dbReference type="EMBL" id="MEZ0163701.1"/>
    </source>
</evidence>
<proteinExistence type="predicted"/>
<dbReference type="PANTHER" id="PTHR30093:SF44">
    <property type="entry name" value="TYPE II SECRETION SYSTEM CORE PROTEIN G"/>
    <property type="match status" value="1"/>
</dbReference>
<gene>
    <name evidence="7" type="ORF">AB2L27_02845</name>
</gene>
<sequence>MRTRNDDGFTLIELLVVMIIIGILAAIAIPTFLSQRAKARDAATKSDVSRVGKEMAAYFVDGTGTIQALDTTTKPGFLLLKDNAAPAYTAEVQLTGGTKLAATSLANPASSTTWCVALTNDAGSKKTYRFSADGGLAEGTC</sequence>
<name>A0ABV4GZS9_9ACTN</name>
<dbReference type="RefSeq" id="WP_370439950.1">
    <property type="nucleotide sequence ID" value="NZ_JBGFTU010000002.1"/>
</dbReference>
<dbReference type="InterPro" id="IPR012902">
    <property type="entry name" value="N_methyl_site"/>
</dbReference>
<keyword evidence="8" id="KW-1185">Reference proteome</keyword>
<dbReference type="NCBIfam" id="TIGR02532">
    <property type="entry name" value="IV_pilin_GFxxxE"/>
    <property type="match status" value="1"/>
</dbReference>
<keyword evidence="5 6" id="KW-0472">Membrane</keyword>
<reference evidence="7 8" key="1">
    <citation type="submission" date="2024-07" db="EMBL/GenBank/DDBJ databases">
        <authorList>
            <person name="Thanompreechachai J."/>
            <person name="Duangmal K."/>
        </authorList>
    </citation>
    <scope>NUCLEOTIDE SEQUENCE [LARGE SCALE GENOMIC DNA]</scope>
    <source>
        <strain evidence="7 8">LSe6-4</strain>
    </source>
</reference>
<evidence type="ECO:0000313" key="8">
    <source>
        <dbReference type="Proteomes" id="UP001565927"/>
    </source>
</evidence>
<dbReference type="PRINTS" id="PR00813">
    <property type="entry name" value="BCTERIALGSPG"/>
</dbReference>
<feature type="transmembrane region" description="Helical" evidence="6">
    <location>
        <begin position="12"/>
        <end position="33"/>
    </location>
</feature>
<comment type="caution">
    <text evidence="7">The sequence shown here is derived from an EMBL/GenBank/DDBJ whole genome shotgun (WGS) entry which is preliminary data.</text>
</comment>
<dbReference type="InterPro" id="IPR000983">
    <property type="entry name" value="Bac_GSPG_pilin"/>
</dbReference>
<accession>A0ABV4GZS9</accession>
<evidence type="ECO:0000256" key="4">
    <source>
        <dbReference type="ARBA" id="ARBA00022989"/>
    </source>
</evidence>
<keyword evidence="3 6" id="KW-0812">Transmembrane</keyword>
<organism evidence="7 8">
    <name type="scientific">Kineococcus halophytocola</name>
    <dbReference type="NCBI Taxonomy" id="3234027"/>
    <lineage>
        <taxon>Bacteria</taxon>
        <taxon>Bacillati</taxon>
        <taxon>Actinomycetota</taxon>
        <taxon>Actinomycetes</taxon>
        <taxon>Kineosporiales</taxon>
        <taxon>Kineosporiaceae</taxon>
        <taxon>Kineococcus</taxon>
    </lineage>
</organism>
<dbReference type="SUPFAM" id="SSF54523">
    <property type="entry name" value="Pili subunits"/>
    <property type="match status" value="1"/>
</dbReference>
<protein>
    <submittedName>
        <fullName evidence="7">Type II secretion system protein</fullName>
    </submittedName>
</protein>
<dbReference type="Proteomes" id="UP001565927">
    <property type="component" value="Unassembled WGS sequence"/>
</dbReference>
<evidence type="ECO:0000256" key="5">
    <source>
        <dbReference type="ARBA" id="ARBA00023136"/>
    </source>
</evidence>
<evidence type="ECO:0000256" key="3">
    <source>
        <dbReference type="ARBA" id="ARBA00022692"/>
    </source>
</evidence>
<evidence type="ECO:0000256" key="1">
    <source>
        <dbReference type="ARBA" id="ARBA00004167"/>
    </source>
</evidence>
<keyword evidence="2" id="KW-0488">Methylation</keyword>
<dbReference type="PANTHER" id="PTHR30093">
    <property type="entry name" value="GENERAL SECRETION PATHWAY PROTEIN G"/>
    <property type="match status" value="1"/>
</dbReference>
<dbReference type="Pfam" id="PF07963">
    <property type="entry name" value="N_methyl"/>
    <property type="match status" value="1"/>
</dbReference>
<dbReference type="InterPro" id="IPR045584">
    <property type="entry name" value="Pilin-like"/>
</dbReference>